<accession>A0ABP1DFK2</accession>
<feature type="compositionally biased region" description="Polar residues" evidence="1">
    <location>
        <begin position="437"/>
        <end position="458"/>
    </location>
</feature>
<evidence type="ECO:0008006" key="5">
    <source>
        <dbReference type="Google" id="ProtNLM"/>
    </source>
</evidence>
<feature type="compositionally biased region" description="Low complexity" evidence="1">
    <location>
        <begin position="330"/>
        <end position="340"/>
    </location>
</feature>
<dbReference type="EMBL" id="OZ037947">
    <property type="protein sequence ID" value="CAL1706626.1"/>
    <property type="molecule type" value="Genomic_DNA"/>
</dbReference>
<gene>
    <name evidence="3" type="ORF">GFSPODELE1_LOCUS5964</name>
</gene>
<protein>
    <recommendedName>
        <fullName evidence="5">Transmembrane protein</fullName>
    </recommendedName>
</protein>
<reference evidence="4" key="1">
    <citation type="submission" date="2024-04" db="EMBL/GenBank/DDBJ databases">
        <authorList>
            <person name="Shaw F."/>
            <person name="Minotto A."/>
        </authorList>
    </citation>
    <scope>NUCLEOTIDE SEQUENCE [LARGE SCALE GENOMIC DNA]</scope>
</reference>
<evidence type="ECO:0000256" key="1">
    <source>
        <dbReference type="SAM" id="MobiDB-lite"/>
    </source>
</evidence>
<dbReference type="PANTHER" id="PTHR38848:SF3">
    <property type="entry name" value="G-PROTEIN COUPLED RECEPTORS FAMILY 3 PROFILE DOMAIN-CONTAINING PROTEIN"/>
    <property type="match status" value="1"/>
</dbReference>
<feature type="transmembrane region" description="Helical" evidence="2">
    <location>
        <begin position="33"/>
        <end position="53"/>
    </location>
</feature>
<feature type="compositionally biased region" description="Polar residues" evidence="1">
    <location>
        <begin position="348"/>
        <end position="361"/>
    </location>
</feature>
<feature type="region of interest" description="Disordered" evidence="1">
    <location>
        <begin position="323"/>
        <end position="374"/>
    </location>
</feature>
<feature type="transmembrane region" description="Helical" evidence="2">
    <location>
        <begin position="150"/>
        <end position="172"/>
    </location>
</feature>
<dbReference type="Proteomes" id="UP001497453">
    <property type="component" value="Chromosome 4"/>
</dbReference>
<feature type="transmembrane region" description="Helical" evidence="2">
    <location>
        <begin position="228"/>
        <end position="252"/>
    </location>
</feature>
<feature type="transmembrane region" description="Helical" evidence="2">
    <location>
        <begin position="192"/>
        <end position="216"/>
    </location>
</feature>
<sequence>MPYCVSVSLPSLSASLCYTTGMSTTTKFPSVGLRVLTSIVQLIGVSILSYFISRRLRYEDFKSLHGIKEISWPRLLVVLTFTDSWLFIFTTGVLIHGAGLESSVGICTAAIAVCIAFYTTSKIFIWLFLAEKVYVVWSSTQFKSRFRFKCPVYLVCFFMVMGYAGICTLLVYQHVSYFRDDGACVIGLKALGTILLLSWDMTINVGLTGLFLWPLIRHRFKNVYLRKVAKRAVIASFLTLVASTINILLLTIMDGQQLGWVCLTSCGADVIANASVLFWVTSGTGLRPQLSVARNELLAVGDYGNSHDNSYYGGRAISKNAQSMTERDSASLASTLPTSSFHGPPQDCPSSSNMRNTSTPSIIGHPDLDWNVPAENSMGETRMTADGFEEEGFASRSKRSILDVRSAHWEPPSSTHLHQLSRQVSESTVREDEAESQKNSVANNYRQSDTSTLTMVSDDSSKQEVRADESASQLSKSRVSFVVEASGR</sequence>
<name>A0ABP1DFK2_9APHY</name>
<feature type="compositionally biased region" description="Basic and acidic residues" evidence="1">
    <location>
        <begin position="459"/>
        <end position="469"/>
    </location>
</feature>
<dbReference type="PANTHER" id="PTHR38848">
    <property type="entry name" value="G-PROTEIN COUPLED RECEPTORS FAMILY 3 PROFILE DOMAIN-CONTAINING PROTEIN"/>
    <property type="match status" value="1"/>
</dbReference>
<evidence type="ECO:0000313" key="3">
    <source>
        <dbReference type="EMBL" id="CAL1706626.1"/>
    </source>
</evidence>
<keyword evidence="2" id="KW-1133">Transmembrane helix</keyword>
<keyword evidence="4" id="KW-1185">Reference proteome</keyword>
<organism evidence="3 4">
    <name type="scientific">Somion occarium</name>
    <dbReference type="NCBI Taxonomy" id="3059160"/>
    <lineage>
        <taxon>Eukaryota</taxon>
        <taxon>Fungi</taxon>
        <taxon>Dikarya</taxon>
        <taxon>Basidiomycota</taxon>
        <taxon>Agaricomycotina</taxon>
        <taxon>Agaricomycetes</taxon>
        <taxon>Polyporales</taxon>
        <taxon>Cerrenaceae</taxon>
        <taxon>Somion</taxon>
    </lineage>
</organism>
<keyword evidence="2" id="KW-0812">Transmembrane</keyword>
<feature type="transmembrane region" description="Helical" evidence="2">
    <location>
        <begin position="74"/>
        <end position="97"/>
    </location>
</feature>
<feature type="region of interest" description="Disordered" evidence="1">
    <location>
        <begin position="432"/>
        <end position="488"/>
    </location>
</feature>
<keyword evidence="2" id="KW-0472">Membrane</keyword>
<evidence type="ECO:0000256" key="2">
    <source>
        <dbReference type="SAM" id="Phobius"/>
    </source>
</evidence>
<evidence type="ECO:0000313" key="4">
    <source>
        <dbReference type="Proteomes" id="UP001497453"/>
    </source>
</evidence>
<feature type="transmembrane region" description="Helical" evidence="2">
    <location>
        <begin position="103"/>
        <end position="129"/>
    </location>
</feature>
<proteinExistence type="predicted"/>